<accession>A0A7I8KZF8</accession>
<dbReference type="PROSITE" id="PS51257">
    <property type="entry name" value="PROKAR_LIPOPROTEIN"/>
    <property type="match status" value="1"/>
</dbReference>
<evidence type="ECO:0000313" key="4">
    <source>
        <dbReference type="EMBL" id="CAA7402334.1"/>
    </source>
</evidence>
<gene>
    <name evidence="3" type="ORF">SI7747_09011989</name>
    <name evidence="4" type="ORF">SI8410_09013012</name>
</gene>
<dbReference type="EMBL" id="LR746272">
    <property type="protein sequence ID" value="CAA7402334.1"/>
    <property type="molecule type" value="Genomic_DNA"/>
</dbReference>
<feature type="signal peptide" evidence="2">
    <location>
        <begin position="1"/>
        <end position="21"/>
    </location>
</feature>
<sequence length="78" mass="8228">MQKELVWPVMKALLHSSFVLALVVAAAVVGSCSRPQNGEARRDGNAKDLATAGEEDYSYSEPVPVMCPGVHGAPIPHA</sequence>
<organism evidence="4 5">
    <name type="scientific">Spirodela intermedia</name>
    <name type="common">Intermediate duckweed</name>
    <dbReference type="NCBI Taxonomy" id="51605"/>
    <lineage>
        <taxon>Eukaryota</taxon>
        <taxon>Viridiplantae</taxon>
        <taxon>Streptophyta</taxon>
        <taxon>Embryophyta</taxon>
        <taxon>Tracheophyta</taxon>
        <taxon>Spermatophyta</taxon>
        <taxon>Magnoliopsida</taxon>
        <taxon>Liliopsida</taxon>
        <taxon>Araceae</taxon>
        <taxon>Lemnoideae</taxon>
        <taxon>Spirodela</taxon>
    </lineage>
</organism>
<dbReference type="EMBL" id="LR743596">
    <property type="protein sequence ID" value="CAA2626285.1"/>
    <property type="molecule type" value="Genomic_DNA"/>
</dbReference>
<name>A0A7I8KZF8_SPIIN</name>
<evidence type="ECO:0000313" key="3">
    <source>
        <dbReference type="EMBL" id="CAA2626285.1"/>
    </source>
</evidence>
<dbReference type="Proteomes" id="UP000663760">
    <property type="component" value="Chromosome 9"/>
</dbReference>
<keyword evidence="2" id="KW-0732">Signal</keyword>
<feature type="region of interest" description="Disordered" evidence="1">
    <location>
        <begin position="34"/>
        <end position="57"/>
    </location>
</feature>
<dbReference type="AlphaFoldDB" id="A0A7I8KZF8"/>
<keyword evidence="5" id="KW-1185">Reference proteome</keyword>
<reference evidence="4" key="1">
    <citation type="submission" date="2020-02" db="EMBL/GenBank/DDBJ databases">
        <authorList>
            <person name="Scholz U."/>
            <person name="Mascher M."/>
            <person name="Fiebig A."/>
        </authorList>
    </citation>
    <scope>NUCLEOTIDE SEQUENCE</scope>
</reference>
<evidence type="ECO:0000256" key="1">
    <source>
        <dbReference type="SAM" id="MobiDB-lite"/>
    </source>
</evidence>
<protein>
    <submittedName>
        <fullName evidence="4">Uncharacterized protein</fullName>
    </submittedName>
</protein>
<evidence type="ECO:0000313" key="5">
    <source>
        <dbReference type="Proteomes" id="UP000663760"/>
    </source>
</evidence>
<proteinExistence type="predicted"/>
<feature type="chain" id="PRO_5045020054" evidence="2">
    <location>
        <begin position="22"/>
        <end position="78"/>
    </location>
</feature>
<evidence type="ECO:0000256" key="2">
    <source>
        <dbReference type="SAM" id="SignalP"/>
    </source>
</evidence>